<reference evidence="4 5" key="1">
    <citation type="journal article" date="1998" name="Science">
        <title>Genome sequence of the nematode C. elegans: a platform for investigating biology.</title>
        <authorList>
            <consortium name="The C. elegans sequencing consortium"/>
            <person name="Sulson J.E."/>
            <person name="Waterston R."/>
        </authorList>
    </citation>
    <scope>NUCLEOTIDE SEQUENCE [LARGE SCALE GENOMIC DNA]</scope>
    <source>
        <strain evidence="4 5">Bristol N2</strain>
    </source>
</reference>
<keyword evidence="5" id="KW-1185">Reference proteome</keyword>
<evidence type="ECO:0000313" key="5">
    <source>
        <dbReference type="Proteomes" id="UP000001940"/>
    </source>
</evidence>
<proteinExistence type="inferred from homology"/>
<dbReference type="WormBase" id="C11H1.7b">
    <property type="protein sequence ID" value="CE50111"/>
    <property type="gene ID" value="WBGene00007531"/>
</dbReference>
<evidence type="ECO:0000259" key="3">
    <source>
        <dbReference type="Pfam" id="PF11938"/>
    </source>
</evidence>
<dbReference type="PANTHER" id="PTHR15382:SF8">
    <property type="entry name" value="CANOPY B"/>
    <property type="match status" value="1"/>
</dbReference>
<sequence>MPFEMWDQPSAEIFALRQGCESLLEDYEDLIEEWFINKASLEDLFKQLCARNALKNQETSCFDHLDHKQEL</sequence>
<dbReference type="AlphaFoldDB" id="A0A078BQJ2"/>
<organism evidence="4 5">
    <name type="scientific">Caenorhabditis elegans</name>
    <dbReference type="NCBI Taxonomy" id="6239"/>
    <lineage>
        <taxon>Eukaryota</taxon>
        <taxon>Metazoa</taxon>
        <taxon>Ecdysozoa</taxon>
        <taxon>Nematoda</taxon>
        <taxon>Chromadorea</taxon>
        <taxon>Rhabditida</taxon>
        <taxon>Rhabditina</taxon>
        <taxon>Rhabditomorpha</taxon>
        <taxon>Rhabditoidea</taxon>
        <taxon>Rhabditidae</taxon>
        <taxon>Peloderinae</taxon>
        <taxon>Caenorhabditis</taxon>
    </lineage>
</organism>
<accession>A0A078BQJ2</accession>
<dbReference type="RefSeq" id="NP_001294801.1">
    <property type="nucleotide sequence ID" value="NM_001307872.1"/>
</dbReference>
<feature type="domain" description="DUF3456" evidence="3">
    <location>
        <begin position="1"/>
        <end position="52"/>
    </location>
</feature>
<comment type="similarity">
    <text evidence="1">Belongs to the canopy family.</text>
</comment>
<name>A0A078BQJ2_CAEEL</name>
<dbReference type="GeneID" id="182526"/>
<evidence type="ECO:0000313" key="6">
    <source>
        <dbReference type="WormBase" id="C11H1.7b"/>
    </source>
</evidence>
<dbReference type="KEGG" id="cel:CELE_C11H1.7"/>
<dbReference type="SMR" id="A0A078BQJ2"/>
<dbReference type="ExpressionAtlas" id="A0A078BQJ2">
    <property type="expression patterns" value="baseline and differential"/>
</dbReference>
<evidence type="ECO:0000313" key="4">
    <source>
        <dbReference type="EMBL" id="CDX47439.1"/>
    </source>
</evidence>
<dbReference type="AGR" id="WB:WBGene00007531"/>
<evidence type="ECO:0000256" key="1">
    <source>
        <dbReference type="ARBA" id="ARBA00007285"/>
    </source>
</evidence>
<protein>
    <submittedName>
        <fullName evidence="4">DUF3456 domain-containing protein</fullName>
    </submittedName>
</protein>
<dbReference type="Pfam" id="PF11938">
    <property type="entry name" value="DUF3456"/>
    <property type="match status" value="1"/>
</dbReference>
<dbReference type="InterPro" id="IPR021852">
    <property type="entry name" value="DUF3456"/>
</dbReference>
<dbReference type="CTD" id="182526"/>
<dbReference type="PANTHER" id="PTHR15382">
    <property type="entry name" value="CTG4A-RELATED"/>
    <property type="match status" value="1"/>
</dbReference>
<keyword evidence="2" id="KW-0732">Signal</keyword>
<gene>
    <name evidence="4 6" type="ORF">C11H1.7</name>
    <name evidence="4" type="ORF">CELE_C11H1.7</name>
</gene>
<evidence type="ECO:0000256" key="2">
    <source>
        <dbReference type="ARBA" id="ARBA00022729"/>
    </source>
</evidence>
<dbReference type="Proteomes" id="UP000001940">
    <property type="component" value="Chromosome X"/>
</dbReference>
<dbReference type="Bgee" id="WBGene00007531">
    <property type="expression patterns" value="Expressed in pharyngeal muscle cell (C elegans) and 3 other cell types or tissues"/>
</dbReference>
<dbReference type="EMBL" id="BX284606">
    <property type="protein sequence ID" value="CDX47439.1"/>
    <property type="molecule type" value="Genomic_DNA"/>
</dbReference>
<dbReference type="OrthoDB" id="10257739at2759"/>